<dbReference type="PANTHER" id="PTHR30157">
    <property type="entry name" value="FERRIC REDUCTASE, NADPH-DEPENDENT"/>
    <property type="match status" value="1"/>
</dbReference>
<dbReference type="AlphaFoldDB" id="A0A8J3GJL4"/>
<dbReference type="SUPFAM" id="SSF63380">
    <property type="entry name" value="Riboflavin synthase domain-like"/>
    <property type="match status" value="1"/>
</dbReference>
<dbReference type="InterPro" id="IPR013113">
    <property type="entry name" value="SIP_FAD-bd"/>
</dbReference>
<dbReference type="Proteomes" id="UP000630142">
    <property type="component" value="Unassembled WGS sequence"/>
</dbReference>
<name>A0A8J3GJL4_9HYPH</name>
<dbReference type="Gene3D" id="2.40.30.10">
    <property type="entry name" value="Translation factors"/>
    <property type="match status" value="1"/>
</dbReference>
<dbReference type="EMBL" id="BMZQ01000001">
    <property type="protein sequence ID" value="GHD08346.1"/>
    <property type="molecule type" value="Genomic_DNA"/>
</dbReference>
<dbReference type="PANTHER" id="PTHR30157:SF0">
    <property type="entry name" value="NADPH-DEPENDENT FERRIC-CHELATE REDUCTASE"/>
    <property type="match status" value="1"/>
</dbReference>
<comment type="caution">
    <text evidence="3">The sequence shown here is derived from an EMBL/GenBank/DDBJ whole genome shotgun (WGS) entry which is preliminary data.</text>
</comment>
<dbReference type="GO" id="GO:0016491">
    <property type="term" value="F:oxidoreductase activity"/>
    <property type="evidence" value="ECO:0007669"/>
    <property type="project" value="InterPro"/>
</dbReference>
<evidence type="ECO:0000313" key="3">
    <source>
        <dbReference type="EMBL" id="GHD08346.1"/>
    </source>
</evidence>
<reference evidence="3" key="1">
    <citation type="journal article" date="2014" name="Int. J. Syst. Evol. Microbiol.">
        <title>Complete genome sequence of Corynebacterium casei LMG S-19264T (=DSM 44701T), isolated from a smear-ripened cheese.</title>
        <authorList>
            <consortium name="US DOE Joint Genome Institute (JGI-PGF)"/>
            <person name="Walter F."/>
            <person name="Albersmeier A."/>
            <person name="Kalinowski J."/>
            <person name="Ruckert C."/>
        </authorList>
    </citation>
    <scope>NUCLEOTIDE SEQUENCE</scope>
    <source>
        <strain evidence="3">KCTC 42249</strain>
    </source>
</reference>
<reference evidence="3" key="2">
    <citation type="submission" date="2020-09" db="EMBL/GenBank/DDBJ databases">
        <authorList>
            <person name="Sun Q."/>
            <person name="Kim S."/>
        </authorList>
    </citation>
    <scope>NUCLEOTIDE SEQUENCE</scope>
    <source>
        <strain evidence="3">KCTC 42249</strain>
    </source>
</reference>
<dbReference type="Gene3D" id="3.40.50.80">
    <property type="entry name" value="Nucleotide-binding domain of ferredoxin-NADP reductase (FNR) module"/>
    <property type="match status" value="1"/>
</dbReference>
<evidence type="ECO:0000259" key="2">
    <source>
        <dbReference type="PROSITE" id="PS51384"/>
    </source>
</evidence>
<dbReference type="InterPro" id="IPR039261">
    <property type="entry name" value="FNR_nucleotide-bd"/>
</dbReference>
<feature type="domain" description="FAD-binding FR-type" evidence="2">
    <location>
        <begin position="18"/>
        <end position="122"/>
    </location>
</feature>
<protein>
    <submittedName>
        <fullName evidence="3">Siderophore-interacting protein</fullName>
    </submittedName>
</protein>
<dbReference type="InterPro" id="IPR007037">
    <property type="entry name" value="SIP_rossman_dom"/>
</dbReference>
<gene>
    <name evidence="3" type="ORF">GCM10016234_07780</name>
</gene>
<keyword evidence="4" id="KW-1185">Reference proteome</keyword>
<proteinExistence type="inferred from homology"/>
<evidence type="ECO:0000256" key="1">
    <source>
        <dbReference type="ARBA" id="ARBA00035644"/>
    </source>
</evidence>
<dbReference type="InterPro" id="IPR039374">
    <property type="entry name" value="SIP_fam"/>
</dbReference>
<dbReference type="CDD" id="cd06193">
    <property type="entry name" value="siderophore_interacting"/>
    <property type="match status" value="1"/>
</dbReference>
<dbReference type="Pfam" id="PF08021">
    <property type="entry name" value="FAD_binding_9"/>
    <property type="match status" value="1"/>
</dbReference>
<comment type="similarity">
    <text evidence="1">Belongs to the SIP oxidoreductase family.</text>
</comment>
<accession>A0A8J3GJL4</accession>
<dbReference type="PROSITE" id="PS51384">
    <property type="entry name" value="FAD_FR"/>
    <property type="match status" value="1"/>
</dbReference>
<dbReference type="RefSeq" id="WP_244641313.1">
    <property type="nucleotide sequence ID" value="NZ_BMZQ01000001.1"/>
</dbReference>
<dbReference type="InterPro" id="IPR017938">
    <property type="entry name" value="Riboflavin_synthase-like_b-brl"/>
</dbReference>
<dbReference type="Pfam" id="PF04954">
    <property type="entry name" value="SIP"/>
    <property type="match status" value="1"/>
</dbReference>
<dbReference type="InterPro" id="IPR017927">
    <property type="entry name" value="FAD-bd_FR_type"/>
</dbReference>
<organism evidence="3 4">
    <name type="scientific">Tianweitania populi</name>
    <dbReference type="NCBI Taxonomy" id="1607949"/>
    <lineage>
        <taxon>Bacteria</taxon>
        <taxon>Pseudomonadati</taxon>
        <taxon>Pseudomonadota</taxon>
        <taxon>Alphaproteobacteria</taxon>
        <taxon>Hyphomicrobiales</taxon>
        <taxon>Phyllobacteriaceae</taxon>
        <taxon>Tianweitania</taxon>
    </lineage>
</organism>
<evidence type="ECO:0000313" key="4">
    <source>
        <dbReference type="Proteomes" id="UP000630142"/>
    </source>
</evidence>
<sequence length="252" mass="27739">MNDLRPSEPITQRVKHELRRRTLTVQAVERVTPRMVRITLSGAELDNFLSAAPDDHIKLFFPGTDGKPEMRDFTPRHYDAAVGTLAIDFVLHEGGPAGSFAASAQVGDTLEIGGPRGSLIVSDRVKRWLLVGDETALPAIGRRIEELGADAVVHAIIAVSDAQEEQSFASRAEVHLTWVHRDPTDSANPEPVLAALRESEFVSDMFVWVGAEASVARAVRDHILNERGHPKSWMRASGYWQMGHADAHESLD</sequence>